<dbReference type="Gramene" id="TVU33425">
    <property type="protein sequence ID" value="TVU33425"/>
    <property type="gene ID" value="EJB05_25242"/>
</dbReference>
<evidence type="ECO:0000313" key="2">
    <source>
        <dbReference type="Proteomes" id="UP000324897"/>
    </source>
</evidence>
<dbReference type="Proteomes" id="UP000324897">
    <property type="component" value="Chromosome 1"/>
</dbReference>
<keyword evidence="2" id="KW-1185">Reference proteome</keyword>
<accession>A0A5J9VBU0</accession>
<gene>
    <name evidence="1" type="ORF">EJB05_25242</name>
</gene>
<evidence type="ECO:0000313" key="1">
    <source>
        <dbReference type="EMBL" id="TVU33425.1"/>
    </source>
</evidence>
<proteinExistence type="predicted"/>
<comment type="caution">
    <text evidence="1">The sequence shown here is derived from an EMBL/GenBank/DDBJ whole genome shotgun (WGS) entry which is preliminary data.</text>
</comment>
<dbReference type="EMBL" id="RWGY01000011">
    <property type="protein sequence ID" value="TVU33425.1"/>
    <property type="molecule type" value="Genomic_DNA"/>
</dbReference>
<dbReference type="AlphaFoldDB" id="A0A5J9VBU0"/>
<sequence length="236" mass="26702">MLKKVQLVQRGRDYTSEIVAGQVYHLQILKTLDGSILWHNLSLEVAPEKKDGQRGGIEEFIRQSSREFVVANLEHFEHGAIAKPSGDAATELIVGKVKTPSRRLKLTSRTMMLLENISSDGRPPDNELYDRLRCIMLVRLAREDEMCPSSLLDAKETPVTPPLPLQVMPSHAQQFVCFCHDKARPPSCESPERNWKRKLFSCSVHEVAREIKEKSFRRRAQRNGAMANLLVCTAVG</sequence>
<dbReference type="OrthoDB" id="695279at2759"/>
<name>A0A5J9VBU0_9POAL</name>
<protein>
    <submittedName>
        <fullName evidence="1">Uncharacterized protein</fullName>
    </submittedName>
</protein>
<feature type="non-terminal residue" evidence="1">
    <location>
        <position position="1"/>
    </location>
</feature>
<organism evidence="1 2">
    <name type="scientific">Eragrostis curvula</name>
    <name type="common">weeping love grass</name>
    <dbReference type="NCBI Taxonomy" id="38414"/>
    <lineage>
        <taxon>Eukaryota</taxon>
        <taxon>Viridiplantae</taxon>
        <taxon>Streptophyta</taxon>
        <taxon>Embryophyta</taxon>
        <taxon>Tracheophyta</taxon>
        <taxon>Spermatophyta</taxon>
        <taxon>Magnoliopsida</taxon>
        <taxon>Liliopsida</taxon>
        <taxon>Poales</taxon>
        <taxon>Poaceae</taxon>
        <taxon>PACMAD clade</taxon>
        <taxon>Chloridoideae</taxon>
        <taxon>Eragrostideae</taxon>
        <taxon>Eragrostidinae</taxon>
        <taxon>Eragrostis</taxon>
    </lineage>
</organism>
<reference evidence="1 2" key="1">
    <citation type="journal article" date="2019" name="Sci. Rep.">
        <title>A high-quality genome of Eragrostis curvula grass provides insights into Poaceae evolution and supports new strategies to enhance forage quality.</title>
        <authorList>
            <person name="Carballo J."/>
            <person name="Santos B.A.C.M."/>
            <person name="Zappacosta D."/>
            <person name="Garbus I."/>
            <person name="Selva J.P."/>
            <person name="Gallo C.A."/>
            <person name="Diaz A."/>
            <person name="Albertini E."/>
            <person name="Caccamo M."/>
            <person name="Echenique V."/>
        </authorList>
    </citation>
    <scope>NUCLEOTIDE SEQUENCE [LARGE SCALE GENOMIC DNA]</scope>
    <source>
        <strain evidence="2">cv. Victoria</strain>
        <tissue evidence="1">Leaf</tissue>
    </source>
</reference>